<keyword evidence="3 6" id="KW-0812">Transmembrane</keyword>
<dbReference type="InterPro" id="IPR004307">
    <property type="entry name" value="TspO_MBR"/>
</dbReference>
<proteinExistence type="inferred from homology"/>
<dbReference type="Pfam" id="PF03073">
    <property type="entry name" value="TspO_MBR"/>
    <property type="match status" value="1"/>
</dbReference>
<gene>
    <name evidence="7" type="ORF">ABID16_000110</name>
</gene>
<keyword evidence="5 6" id="KW-0472">Membrane</keyword>
<dbReference type="RefSeq" id="WP_354554100.1">
    <property type="nucleotide sequence ID" value="NZ_JBEPMB010000001.1"/>
</dbReference>
<dbReference type="EMBL" id="JBEPMB010000001">
    <property type="protein sequence ID" value="MET3611805.1"/>
    <property type="molecule type" value="Genomic_DNA"/>
</dbReference>
<keyword evidence="8" id="KW-1185">Reference proteome</keyword>
<feature type="transmembrane region" description="Helical" evidence="6">
    <location>
        <begin position="105"/>
        <end position="124"/>
    </location>
</feature>
<comment type="caution">
    <text evidence="7">The sequence shown here is derived from an EMBL/GenBank/DDBJ whole genome shotgun (WGS) entry which is preliminary data.</text>
</comment>
<feature type="transmembrane region" description="Helical" evidence="6">
    <location>
        <begin position="80"/>
        <end position="99"/>
    </location>
</feature>
<evidence type="ECO:0000313" key="8">
    <source>
        <dbReference type="Proteomes" id="UP001549047"/>
    </source>
</evidence>
<comment type="subcellular location">
    <subcellularLocation>
        <location evidence="1">Membrane</location>
        <topology evidence="1">Multi-pass membrane protein</topology>
    </subcellularLocation>
</comment>
<organism evidence="7 8">
    <name type="scientific">Rhizobium aquaticum</name>
    <dbReference type="NCBI Taxonomy" id="1549636"/>
    <lineage>
        <taxon>Bacteria</taxon>
        <taxon>Pseudomonadati</taxon>
        <taxon>Pseudomonadota</taxon>
        <taxon>Alphaproteobacteria</taxon>
        <taxon>Hyphomicrobiales</taxon>
        <taxon>Rhizobiaceae</taxon>
        <taxon>Rhizobium/Agrobacterium group</taxon>
        <taxon>Rhizobium</taxon>
    </lineage>
</organism>
<name>A0ABV2ITI8_9HYPH</name>
<dbReference type="Gene3D" id="1.20.1260.100">
    <property type="entry name" value="TspO/MBR protein"/>
    <property type="match status" value="1"/>
</dbReference>
<dbReference type="Proteomes" id="UP001549047">
    <property type="component" value="Unassembled WGS sequence"/>
</dbReference>
<evidence type="ECO:0000256" key="4">
    <source>
        <dbReference type="ARBA" id="ARBA00022989"/>
    </source>
</evidence>
<evidence type="ECO:0000256" key="1">
    <source>
        <dbReference type="ARBA" id="ARBA00004141"/>
    </source>
</evidence>
<feature type="transmembrane region" description="Helical" evidence="6">
    <location>
        <begin position="52"/>
        <end position="73"/>
    </location>
</feature>
<accession>A0ABV2ITI8</accession>
<dbReference type="PANTHER" id="PTHR10057">
    <property type="entry name" value="PERIPHERAL-TYPE BENZODIAZEPINE RECEPTOR"/>
    <property type="match status" value="1"/>
</dbReference>
<keyword evidence="4 6" id="KW-1133">Transmembrane helix</keyword>
<protein>
    <submittedName>
        <fullName evidence="7">Tryptophan-rich sensory protein</fullName>
    </submittedName>
</protein>
<reference evidence="7 8" key="1">
    <citation type="submission" date="2024-06" db="EMBL/GenBank/DDBJ databases">
        <title>Genomic Encyclopedia of Type Strains, Phase IV (KMG-IV): sequencing the most valuable type-strain genomes for metagenomic binning, comparative biology and taxonomic classification.</title>
        <authorList>
            <person name="Goeker M."/>
        </authorList>
    </citation>
    <scope>NUCLEOTIDE SEQUENCE [LARGE SCALE GENOMIC DNA]</scope>
    <source>
        <strain evidence="7 8">DSM 29780</strain>
    </source>
</reference>
<evidence type="ECO:0000256" key="2">
    <source>
        <dbReference type="ARBA" id="ARBA00007524"/>
    </source>
</evidence>
<feature type="transmembrane region" description="Helical" evidence="6">
    <location>
        <begin position="12"/>
        <end position="32"/>
    </location>
</feature>
<evidence type="ECO:0000256" key="6">
    <source>
        <dbReference type="SAM" id="Phobius"/>
    </source>
</evidence>
<sequence>MNTDSRSLKPILIHAVAILAVIAVGAGIGTTIGPDDWYWTLNKPSFNPPSWLFAPVWTILYVFIAIAFARTFLRDPKGPAMQVWIVQMLLNWSWTPLWFGLHMMWVAFAVIVALWLSIVAFIWLTRRADPVSSILFVPYLAWVSFAAILNGTVAAMNS</sequence>
<evidence type="ECO:0000256" key="5">
    <source>
        <dbReference type="ARBA" id="ARBA00023136"/>
    </source>
</evidence>
<comment type="similarity">
    <text evidence="2">Belongs to the TspO/BZRP family.</text>
</comment>
<feature type="transmembrane region" description="Helical" evidence="6">
    <location>
        <begin position="136"/>
        <end position="156"/>
    </location>
</feature>
<dbReference type="PIRSF" id="PIRSF005859">
    <property type="entry name" value="PBR"/>
    <property type="match status" value="1"/>
</dbReference>
<dbReference type="PANTHER" id="PTHR10057:SF0">
    <property type="entry name" value="TRANSLOCATOR PROTEIN"/>
    <property type="match status" value="1"/>
</dbReference>
<dbReference type="InterPro" id="IPR038330">
    <property type="entry name" value="TspO/MBR-related_sf"/>
</dbReference>
<evidence type="ECO:0000313" key="7">
    <source>
        <dbReference type="EMBL" id="MET3611805.1"/>
    </source>
</evidence>
<evidence type="ECO:0000256" key="3">
    <source>
        <dbReference type="ARBA" id="ARBA00022692"/>
    </source>
</evidence>
<dbReference type="CDD" id="cd15904">
    <property type="entry name" value="TSPO_MBR"/>
    <property type="match status" value="1"/>
</dbReference>